<dbReference type="AlphaFoldDB" id="G3A271"/>
<dbReference type="Pfam" id="PF13503">
    <property type="entry name" value="DUF4123"/>
    <property type="match status" value="1"/>
</dbReference>
<sequence>MYFAVESHDPAFWRDGLLQTVLGAPQVHWFALVDGAFDQDGTPFVSPEGQVPLYGRSSTLHDLLPAPPYLVPLNRRSGADLRAMVTALGTHCQGRPMLSFLASWKSADELVHLWQPCLQPVVVVDEGARYLLRFADTRVLSALPGVLDPAAWARLTAPLMHWCYVGRAGTLETLWLAESRAEPPTYSTRPLVLSQSDVDRLIEAALPDAILDLMDRQAPGSLPKVGKATVYRLVAGARALARAHRVEAAPDIVLLASHALATGGAGLQAPELLAVLGEPQRAPGALRDYLLSAPSMPARSAG</sequence>
<evidence type="ECO:0000259" key="1">
    <source>
        <dbReference type="Pfam" id="PF13503"/>
    </source>
</evidence>
<dbReference type="InterPro" id="IPR025391">
    <property type="entry name" value="DUF4123"/>
</dbReference>
<gene>
    <name evidence="2" type="ORF">RALSY_20101</name>
</gene>
<organism evidence="2">
    <name type="scientific">Ralstonia syzygii R24</name>
    <dbReference type="NCBI Taxonomy" id="907261"/>
    <lineage>
        <taxon>Bacteria</taxon>
        <taxon>Pseudomonadati</taxon>
        <taxon>Pseudomonadota</taxon>
        <taxon>Betaproteobacteria</taxon>
        <taxon>Burkholderiales</taxon>
        <taxon>Burkholderiaceae</taxon>
        <taxon>Ralstonia</taxon>
        <taxon>Ralstonia solanacearum species complex</taxon>
    </lineage>
</organism>
<feature type="domain" description="DUF4123" evidence="1">
    <location>
        <begin position="29"/>
        <end position="153"/>
    </location>
</feature>
<evidence type="ECO:0000313" key="2">
    <source>
        <dbReference type="EMBL" id="CCA85503.1"/>
    </source>
</evidence>
<dbReference type="EMBL" id="FR854087">
    <property type="protein sequence ID" value="CCA85503.1"/>
    <property type="molecule type" value="Genomic_DNA"/>
</dbReference>
<reference evidence="2" key="1">
    <citation type="journal article" date="2011" name="PLoS ONE">
        <title>Ralstonia syzygii, the Blood Disease Bacterium and some Asian R. solanacearum strains form a single genomic species despite divergent lifestyles.</title>
        <authorList>
            <person name="Remenant B."/>
            <person name="de Cambiaire J.C."/>
            <person name="Cellier G."/>
            <person name="Jacobs J.M."/>
            <person name="Mangenot S."/>
            <person name="Barbe V."/>
            <person name="Lajus A."/>
            <person name="Vallenet D."/>
            <person name="Medigue C."/>
            <person name="Fegan M."/>
            <person name="Allen C."/>
            <person name="Prior P."/>
        </authorList>
    </citation>
    <scope>NUCLEOTIDE SEQUENCE</scope>
    <source>
        <strain evidence="2">R24</strain>
    </source>
</reference>
<dbReference type="RefSeq" id="WP_197333552.1">
    <property type="nucleotide sequence ID" value="NZ_CP115944.1"/>
</dbReference>
<protein>
    <recommendedName>
        <fullName evidence="1">DUF4123 domain-containing protein</fullName>
    </recommendedName>
</protein>
<name>G3A271_9RALS</name>
<accession>G3A271</accession>
<proteinExistence type="predicted"/>
<reference evidence="2" key="2">
    <citation type="submission" date="2011-04" db="EMBL/GenBank/DDBJ databases">
        <authorList>
            <person name="Genoscope - CEA"/>
        </authorList>
    </citation>
    <scope>NUCLEOTIDE SEQUENCE</scope>
    <source>
        <strain evidence="2">R24</strain>
    </source>
</reference>